<dbReference type="Gene3D" id="1.25.40.10">
    <property type="entry name" value="Tetratricopeptide repeat domain"/>
    <property type="match status" value="2"/>
</dbReference>
<keyword evidence="1" id="KW-0677">Repeat</keyword>
<dbReference type="EMBL" id="DRIH01000118">
    <property type="protein sequence ID" value="HEC67867.1"/>
    <property type="molecule type" value="Genomic_DNA"/>
</dbReference>
<name>A0A7C1ZNI2_DESA2</name>
<comment type="caution">
    <text evidence="4">The sequence shown here is derived from an EMBL/GenBank/DDBJ whole genome shotgun (WGS) entry which is preliminary data.</text>
</comment>
<dbReference type="InterPro" id="IPR019734">
    <property type="entry name" value="TPR_rpt"/>
</dbReference>
<sequence>MFKKALKLNPYEVEAFYNLGVVYSEMGLYNKAIQAYKQAIKLNPLEPEAHYNLGLAYKNKHFYKQAIDEFKKTIELRPNDYKPYLNIGVIFLYHLKDKKKALYYLSQALKLNPQQPQAFKIRQTIMELKKRGSR</sequence>
<dbReference type="SUPFAM" id="SSF48452">
    <property type="entry name" value="TPR-like"/>
    <property type="match status" value="1"/>
</dbReference>
<protein>
    <submittedName>
        <fullName evidence="4">Tetratricopeptide repeat protein</fullName>
    </submittedName>
</protein>
<dbReference type="Pfam" id="PF13432">
    <property type="entry name" value="TPR_16"/>
    <property type="match status" value="1"/>
</dbReference>
<evidence type="ECO:0000256" key="2">
    <source>
        <dbReference type="ARBA" id="ARBA00022803"/>
    </source>
</evidence>
<evidence type="ECO:0000313" key="4">
    <source>
        <dbReference type="EMBL" id="HEC67867.1"/>
    </source>
</evidence>
<dbReference type="Proteomes" id="UP000885738">
    <property type="component" value="Unassembled WGS sequence"/>
</dbReference>
<dbReference type="InterPro" id="IPR011990">
    <property type="entry name" value="TPR-like_helical_dom_sf"/>
</dbReference>
<evidence type="ECO:0000256" key="3">
    <source>
        <dbReference type="PROSITE-ProRule" id="PRU00339"/>
    </source>
</evidence>
<dbReference type="PROSITE" id="PS50293">
    <property type="entry name" value="TPR_REGION"/>
    <property type="match status" value="2"/>
</dbReference>
<gene>
    <name evidence="4" type="ORF">ENI35_03525</name>
</gene>
<dbReference type="PANTHER" id="PTHR44858:SF1">
    <property type="entry name" value="UDP-N-ACETYLGLUCOSAMINE--PEPTIDE N-ACETYLGLUCOSAMINYLTRANSFERASE SPINDLY-RELATED"/>
    <property type="match status" value="1"/>
</dbReference>
<accession>A0A7C1ZNI2</accession>
<dbReference type="SMART" id="SM00028">
    <property type="entry name" value="TPR"/>
    <property type="match status" value="3"/>
</dbReference>
<dbReference type="PROSITE" id="PS50005">
    <property type="entry name" value="TPR"/>
    <property type="match status" value="2"/>
</dbReference>
<dbReference type="InterPro" id="IPR050498">
    <property type="entry name" value="Ycf3"/>
</dbReference>
<organism evidence="4">
    <name type="scientific">Desulfofervidus auxilii</name>
    <dbReference type="NCBI Taxonomy" id="1621989"/>
    <lineage>
        <taxon>Bacteria</taxon>
        <taxon>Pseudomonadati</taxon>
        <taxon>Thermodesulfobacteriota</taxon>
        <taxon>Candidatus Desulfofervidia</taxon>
        <taxon>Candidatus Desulfofervidales</taxon>
        <taxon>Candidatus Desulfofervidaceae</taxon>
        <taxon>Candidatus Desulfofervidus</taxon>
    </lineage>
</organism>
<dbReference type="AlphaFoldDB" id="A0A7C1ZNI2"/>
<feature type="repeat" description="TPR" evidence="3">
    <location>
        <begin position="47"/>
        <end position="80"/>
    </location>
</feature>
<feature type="repeat" description="TPR" evidence="3">
    <location>
        <begin position="13"/>
        <end position="46"/>
    </location>
</feature>
<keyword evidence="2 3" id="KW-0802">TPR repeat</keyword>
<reference evidence="4" key="1">
    <citation type="journal article" date="2020" name="mSystems">
        <title>Genome- and Community-Level Interaction Insights into Carbon Utilization and Element Cycling Functions of Hydrothermarchaeota in Hydrothermal Sediment.</title>
        <authorList>
            <person name="Zhou Z."/>
            <person name="Liu Y."/>
            <person name="Xu W."/>
            <person name="Pan J."/>
            <person name="Luo Z.H."/>
            <person name="Li M."/>
        </authorList>
    </citation>
    <scope>NUCLEOTIDE SEQUENCE [LARGE SCALE GENOMIC DNA]</scope>
    <source>
        <strain evidence="4">HyVt-389</strain>
    </source>
</reference>
<proteinExistence type="predicted"/>
<dbReference type="Pfam" id="PF13414">
    <property type="entry name" value="TPR_11"/>
    <property type="match status" value="1"/>
</dbReference>
<evidence type="ECO:0000256" key="1">
    <source>
        <dbReference type="ARBA" id="ARBA00022737"/>
    </source>
</evidence>
<dbReference type="PANTHER" id="PTHR44858">
    <property type="entry name" value="TETRATRICOPEPTIDE REPEAT PROTEIN 6"/>
    <property type="match status" value="1"/>
</dbReference>